<comment type="similarity">
    <text evidence="2">Belongs to the RIX1/PELP1 family.</text>
</comment>
<dbReference type="PANTHER" id="PTHR34105:SF1">
    <property type="entry name" value="PROLINE-, GLUTAMIC ACID- AND LEUCINE-RICH PROTEIN 1"/>
    <property type="match status" value="1"/>
</dbReference>
<dbReference type="EMBL" id="JBAMMX010000009">
    <property type="protein sequence ID" value="KAK6933543.1"/>
    <property type="molecule type" value="Genomic_DNA"/>
</dbReference>
<dbReference type="InterPro" id="IPR016024">
    <property type="entry name" value="ARM-type_fold"/>
</dbReference>
<evidence type="ECO:0000256" key="1">
    <source>
        <dbReference type="ARBA" id="ARBA00004123"/>
    </source>
</evidence>
<accession>A0AAN8ZGX2</accession>
<dbReference type="SUPFAM" id="SSF48371">
    <property type="entry name" value="ARM repeat"/>
    <property type="match status" value="1"/>
</dbReference>
<evidence type="ECO:0000256" key="3">
    <source>
        <dbReference type="ARBA" id="ARBA00023242"/>
    </source>
</evidence>
<evidence type="ECO:0000313" key="5">
    <source>
        <dbReference type="EMBL" id="KAK6933543.1"/>
    </source>
</evidence>
<comment type="subcellular location">
    <subcellularLocation>
        <location evidence="1">Nucleus</location>
    </subcellularLocation>
</comment>
<keyword evidence="3" id="KW-0539">Nucleus</keyword>
<keyword evidence="6" id="KW-1185">Reference proteome</keyword>
<evidence type="ECO:0000256" key="2">
    <source>
        <dbReference type="ARBA" id="ARBA00010511"/>
    </source>
</evidence>
<reference evidence="5 6" key="1">
    <citation type="submission" date="2023-12" db="EMBL/GenBank/DDBJ databases">
        <title>A high-quality genome assembly for Dillenia turbinata (Dilleniales).</title>
        <authorList>
            <person name="Chanderbali A."/>
        </authorList>
    </citation>
    <scope>NUCLEOTIDE SEQUENCE [LARGE SCALE GENOMIC DNA]</scope>
    <source>
        <strain evidence="5">LSX21</strain>
        <tissue evidence="5">Leaf</tissue>
    </source>
</reference>
<gene>
    <name evidence="5" type="ORF">RJ641_036437</name>
</gene>
<evidence type="ECO:0000259" key="4">
    <source>
        <dbReference type="Pfam" id="PF08167"/>
    </source>
</evidence>
<feature type="domain" description="Pre-rRNA-processing protein RIX1 N-terminal" evidence="4">
    <location>
        <begin position="21"/>
        <end position="153"/>
    </location>
</feature>
<dbReference type="Proteomes" id="UP001370490">
    <property type="component" value="Unassembled WGS sequence"/>
</dbReference>
<comment type="caution">
    <text evidence="5">The sequence shown here is derived from an EMBL/GenBank/DDBJ whole genome shotgun (WGS) entry which is preliminary data.</text>
</comment>
<organism evidence="5 6">
    <name type="scientific">Dillenia turbinata</name>
    <dbReference type="NCBI Taxonomy" id="194707"/>
    <lineage>
        <taxon>Eukaryota</taxon>
        <taxon>Viridiplantae</taxon>
        <taxon>Streptophyta</taxon>
        <taxon>Embryophyta</taxon>
        <taxon>Tracheophyta</taxon>
        <taxon>Spermatophyta</taxon>
        <taxon>Magnoliopsida</taxon>
        <taxon>eudicotyledons</taxon>
        <taxon>Gunneridae</taxon>
        <taxon>Pentapetalae</taxon>
        <taxon>Dilleniales</taxon>
        <taxon>Dilleniaceae</taxon>
        <taxon>Dillenia</taxon>
    </lineage>
</organism>
<protein>
    <submittedName>
        <fullName evidence="5">Pre-rRNA-processing protein RIX1, N-terminal</fullName>
    </submittedName>
</protein>
<dbReference type="InterPro" id="IPR012583">
    <property type="entry name" value="RIX1_N"/>
</dbReference>
<dbReference type="Pfam" id="PF08167">
    <property type="entry name" value="RIX1"/>
    <property type="match status" value="1"/>
</dbReference>
<sequence>MASFDHFINMYDIKLKPRMLRSLMKQHIPDEKHPLQNPTELSTVVSLIKTHRLLSESFDESVNPTHVEEWKSAVDKWVDRLSTLVSSKLPDKCWMGICLLGVTCQECGSDRFCALYSNWFSMLLTHIQALSDSHFVRIACFASISDLLTRKEQWTYCAKLLTFSHRPLFVIMKVETATVSKILSRRCGDTVMKKCAYCLALLTKSKGDEHSWSLMMQKILFTVNGQLNDVFQGLEESKGSEITRFLVPPGMDPPPPLGGQQILESSNQALNMSEQLILSTVSNLMLCCCTMLSTTYPVQVTLPIHALVALMERILMMDGSLPQTLLPFISVTQQENLCMQLPVLHSDTLDLLTATIKQVRSQLLPHAARIIRILTEYFQRCQVPMLRVKVYSIIKILLISVGVGVISQLAHEVIQNASIDLDCGNLEGSGFSCATHSEVITKTLQQSSNRKRKHAGTTRTIEEKQTDVGAELPKIKPPTPIQLKIAALEALEALLTVGGSLGSETWRPNVDCLLLTVAASACNGGWYGEEQNTLFQLTEPMSSCHDLQLAALRALLASLVSPARVRPPYLHQGLELFRKGKQEVGTKLAGFCAHALLALEVLIHPRALPLIDVRTANYVSFDERVNSIFPQKMFSDSKRNNCPISMDQLGISSGDPHADYDELYDSWLGNGDANEIQKSNHDADVIHSLEPQTSREPDAEKLVSSVPSSEAMITDEIEKESATVVPDRATGHKDEIMVEAPNIQEPVATVVALPVVSADSSCANAEKVKISLETSADANCDNVKASSETGVLEHTDPKMVSEKDFSTAKIETLASLSKTTFTVSDSKNQGYVFALNDEPSMDLFPDIVDGDPDSD</sequence>
<name>A0AAN8ZGX2_9MAGN</name>
<proteinExistence type="inferred from homology"/>
<dbReference type="PANTHER" id="PTHR34105">
    <property type="entry name" value="PROLINE-, GLUTAMIC ACID- AND LEUCINE-RICH PROTEIN 1"/>
    <property type="match status" value="1"/>
</dbReference>
<dbReference type="AlphaFoldDB" id="A0AAN8ZGX2"/>
<dbReference type="GO" id="GO:0006364">
    <property type="term" value="P:rRNA processing"/>
    <property type="evidence" value="ECO:0007669"/>
    <property type="project" value="TreeGrafter"/>
</dbReference>
<evidence type="ECO:0000313" key="6">
    <source>
        <dbReference type="Proteomes" id="UP001370490"/>
    </source>
</evidence>
<dbReference type="GO" id="GO:0005634">
    <property type="term" value="C:nucleus"/>
    <property type="evidence" value="ECO:0007669"/>
    <property type="project" value="UniProtKB-SubCell"/>
</dbReference>